<dbReference type="Proteomes" id="UP000192330">
    <property type="component" value="Unassembled WGS sequence"/>
</dbReference>
<accession>A0A1W2BIL5</accession>
<gene>
    <name evidence="2" type="ORF">SAMN06295998_10469</name>
</gene>
<evidence type="ECO:0000256" key="1">
    <source>
        <dbReference type="SAM" id="SignalP"/>
    </source>
</evidence>
<feature type="signal peptide" evidence="1">
    <location>
        <begin position="1"/>
        <end position="17"/>
    </location>
</feature>
<organism evidence="2 3">
    <name type="scientific">Primorskyibacter flagellatus</name>
    <dbReference type="NCBI Taxonomy" id="1387277"/>
    <lineage>
        <taxon>Bacteria</taxon>
        <taxon>Pseudomonadati</taxon>
        <taxon>Pseudomonadota</taxon>
        <taxon>Alphaproteobacteria</taxon>
        <taxon>Rhodobacterales</taxon>
        <taxon>Roseobacteraceae</taxon>
        <taxon>Primorskyibacter</taxon>
    </lineage>
</organism>
<dbReference type="OrthoDB" id="7860632at2"/>
<name>A0A1W2BIL5_9RHOB</name>
<evidence type="ECO:0000313" key="3">
    <source>
        <dbReference type="Proteomes" id="UP000192330"/>
    </source>
</evidence>
<dbReference type="STRING" id="1387277.SAMN06295998_10469"/>
<reference evidence="2 3" key="1">
    <citation type="submission" date="2017-04" db="EMBL/GenBank/DDBJ databases">
        <authorList>
            <person name="Afonso C.L."/>
            <person name="Miller P.J."/>
            <person name="Scott M.A."/>
            <person name="Spackman E."/>
            <person name="Goraichik I."/>
            <person name="Dimitrov K.M."/>
            <person name="Suarez D.L."/>
            <person name="Swayne D.E."/>
        </authorList>
    </citation>
    <scope>NUCLEOTIDE SEQUENCE [LARGE SCALE GENOMIC DNA]</scope>
    <source>
        <strain evidence="2 3">CGMCC 1.12644</strain>
    </source>
</reference>
<feature type="chain" id="PRO_5012416017" evidence="1">
    <location>
        <begin position="18"/>
        <end position="100"/>
    </location>
</feature>
<sequence>MIRIGCILALCAAPALASEAGKSDFVYVSDLAAQGFEPFATSSTGGATFGMQKGADLYLCFIADNMTDSAIRQQALVAELNGENPDRTVPNIPVACVLTQ</sequence>
<protein>
    <submittedName>
        <fullName evidence="2">Uncharacterized protein</fullName>
    </submittedName>
</protein>
<dbReference type="EMBL" id="FWYD01000004">
    <property type="protein sequence ID" value="SMC72711.1"/>
    <property type="molecule type" value="Genomic_DNA"/>
</dbReference>
<evidence type="ECO:0000313" key="2">
    <source>
        <dbReference type="EMBL" id="SMC72711.1"/>
    </source>
</evidence>
<proteinExistence type="predicted"/>
<keyword evidence="1" id="KW-0732">Signal</keyword>
<keyword evidence="3" id="KW-1185">Reference proteome</keyword>
<dbReference type="RefSeq" id="WP_084352395.1">
    <property type="nucleotide sequence ID" value="NZ_FWYD01000004.1"/>
</dbReference>
<dbReference type="AlphaFoldDB" id="A0A1W2BIL5"/>